<dbReference type="InterPro" id="IPR011989">
    <property type="entry name" value="ARM-like"/>
</dbReference>
<accession>A0A210QB80</accession>
<keyword evidence="4" id="KW-1185">Reference proteome</keyword>
<dbReference type="InterPro" id="IPR016024">
    <property type="entry name" value="ARM-type_fold"/>
</dbReference>
<gene>
    <name evidence="3" type="ORF">KP79_PYT15441</name>
</gene>
<dbReference type="Gene3D" id="1.25.10.10">
    <property type="entry name" value="Leucine-rich Repeat Variant"/>
    <property type="match status" value="1"/>
</dbReference>
<dbReference type="STRING" id="6573.A0A210QB80"/>
<evidence type="ECO:0000313" key="4">
    <source>
        <dbReference type="Proteomes" id="UP000242188"/>
    </source>
</evidence>
<evidence type="ECO:0000256" key="1">
    <source>
        <dbReference type="SAM" id="Coils"/>
    </source>
</evidence>
<dbReference type="PANTHER" id="PTHR15434:SF2">
    <property type="entry name" value="HEAT SHOCK FACTOR 2-BINDING PROTEIN"/>
    <property type="match status" value="1"/>
</dbReference>
<reference evidence="3 4" key="1">
    <citation type="journal article" date="2017" name="Nat. Ecol. Evol.">
        <title>Scallop genome provides insights into evolution of bilaterian karyotype and development.</title>
        <authorList>
            <person name="Wang S."/>
            <person name="Zhang J."/>
            <person name="Jiao W."/>
            <person name="Li J."/>
            <person name="Xun X."/>
            <person name="Sun Y."/>
            <person name="Guo X."/>
            <person name="Huan P."/>
            <person name="Dong B."/>
            <person name="Zhang L."/>
            <person name="Hu X."/>
            <person name="Sun X."/>
            <person name="Wang J."/>
            <person name="Zhao C."/>
            <person name="Wang Y."/>
            <person name="Wang D."/>
            <person name="Huang X."/>
            <person name="Wang R."/>
            <person name="Lv J."/>
            <person name="Li Y."/>
            <person name="Zhang Z."/>
            <person name="Liu B."/>
            <person name="Lu W."/>
            <person name="Hui Y."/>
            <person name="Liang J."/>
            <person name="Zhou Z."/>
            <person name="Hou R."/>
            <person name="Li X."/>
            <person name="Liu Y."/>
            <person name="Li H."/>
            <person name="Ning X."/>
            <person name="Lin Y."/>
            <person name="Zhao L."/>
            <person name="Xing Q."/>
            <person name="Dou J."/>
            <person name="Li Y."/>
            <person name="Mao J."/>
            <person name="Guo H."/>
            <person name="Dou H."/>
            <person name="Li T."/>
            <person name="Mu C."/>
            <person name="Jiang W."/>
            <person name="Fu Q."/>
            <person name="Fu X."/>
            <person name="Miao Y."/>
            <person name="Liu J."/>
            <person name="Yu Q."/>
            <person name="Li R."/>
            <person name="Liao H."/>
            <person name="Li X."/>
            <person name="Kong Y."/>
            <person name="Jiang Z."/>
            <person name="Chourrout D."/>
            <person name="Li R."/>
            <person name="Bao Z."/>
        </authorList>
    </citation>
    <scope>NUCLEOTIDE SEQUENCE [LARGE SCALE GENOMIC DNA]</scope>
    <source>
        <strain evidence="3 4">PY_sf001</strain>
    </source>
</reference>
<organism evidence="3 4">
    <name type="scientific">Mizuhopecten yessoensis</name>
    <name type="common">Japanese scallop</name>
    <name type="synonym">Patinopecten yessoensis</name>
    <dbReference type="NCBI Taxonomy" id="6573"/>
    <lineage>
        <taxon>Eukaryota</taxon>
        <taxon>Metazoa</taxon>
        <taxon>Spiralia</taxon>
        <taxon>Lophotrochozoa</taxon>
        <taxon>Mollusca</taxon>
        <taxon>Bivalvia</taxon>
        <taxon>Autobranchia</taxon>
        <taxon>Pteriomorphia</taxon>
        <taxon>Pectinida</taxon>
        <taxon>Pectinoidea</taxon>
        <taxon>Pectinidae</taxon>
        <taxon>Mizuhopecten</taxon>
    </lineage>
</organism>
<feature type="region of interest" description="Disordered" evidence="2">
    <location>
        <begin position="410"/>
        <end position="432"/>
    </location>
</feature>
<proteinExistence type="predicted"/>
<name>A0A210QB80_MIZYE</name>
<keyword evidence="3" id="KW-0346">Stress response</keyword>
<feature type="coiled-coil region" evidence="1">
    <location>
        <begin position="85"/>
        <end position="140"/>
    </location>
</feature>
<dbReference type="Proteomes" id="UP000242188">
    <property type="component" value="Unassembled WGS sequence"/>
</dbReference>
<dbReference type="EMBL" id="NEDP02004329">
    <property type="protein sequence ID" value="OWF45985.1"/>
    <property type="molecule type" value="Genomic_DNA"/>
</dbReference>
<dbReference type="OrthoDB" id="10065854at2759"/>
<protein>
    <submittedName>
        <fullName evidence="3">Heat shock factor 2-binding protein</fullName>
    </submittedName>
</protein>
<evidence type="ECO:0000256" key="2">
    <source>
        <dbReference type="SAM" id="MobiDB-lite"/>
    </source>
</evidence>
<sequence length="539" mass="60182">MNLESPSTTRGSQCRKMLPLNCFVAVLLAGNPNKHDEQSGGGAGFSDRVIVQRDDLARLATEITQLRQNFPKVVNKRVTNAISKIDNLEMEIVWLKQKYEEAEAETQHWKSRCEVAIADCQKEKQDNMQLRCEVRDLGQQLSQQSDYCSSLGSACCTLLWRVSRCEESIQSILVGTKVDEFLCLVTSTLQSYVSAYKSDWPKDDQEETQFILALCGIITNIAASAYGRDFLITNQNGRHVIDTYLNVLSEAPNGKSARLKNLILMALYNISINQKGIKYINSKGGMLGSLSWILQDEKESENKTNTLRLIQSILCDGSRVGAILELNEVLPMSALQQLTKHKSPEVRQLAQEIISDIQLQSDMEHLTRNSDSSLPFNYSQTWNSDSTPGSTTVRHGTVTQLQAQLQSDTEQHNYSLTRNSDSSSPFNYSQTRNRDSTLTLNYSLRCNSDSSLPFNYSQTWNSASTPGSTPVPHGTVTQLQAKLQSDTEQLNYCLTRDSDSTPTFNYSLTRNSDSTSGSTTVPHGTVTQLQAQLQSDMEQ</sequence>
<dbReference type="PANTHER" id="PTHR15434">
    <property type="entry name" value="HEAT SHOCK FACTOR 2-BINDING PROTEIN"/>
    <property type="match status" value="1"/>
</dbReference>
<dbReference type="SUPFAM" id="SSF48371">
    <property type="entry name" value="ARM repeat"/>
    <property type="match status" value="1"/>
</dbReference>
<keyword evidence="1" id="KW-0175">Coiled coil</keyword>
<dbReference type="AlphaFoldDB" id="A0A210QB80"/>
<evidence type="ECO:0000313" key="3">
    <source>
        <dbReference type="EMBL" id="OWF45985.1"/>
    </source>
</evidence>
<dbReference type="InterPro" id="IPR039584">
    <property type="entry name" value="HSF2BP"/>
</dbReference>
<comment type="caution">
    <text evidence="3">The sequence shown here is derived from an EMBL/GenBank/DDBJ whole genome shotgun (WGS) entry which is preliminary data.</text>
</comment>
<dbReference type="GO" id="GO:0005829">
    <property type="term" value="C:cytosol"/>
    <property type="evidence" value="ECO:0007669"/>
    <property type="project" value="TreeGrafter"/>
</dbReference>